<reference evidence="6 7" key="2">
    <citation type="submission" date="2015-01" db="EMBL/GenBank/DDBJ databases">
        <authorList>
            <consortium name="NBRP consortium"/>
            <person name="Sawabe T."/>
            <person name="Meirelles P."/>
            <person name="Feng G."/>
            <person name="Sayaka M."/>
            <person name="Hattori M."/>
            <person name="Ohkuma M."/>
        </authorList>
    </citation>
    <scope>NUCLEOTIDE SEQUENCE [LARGE SCALE GENOMIC DNA]</scope>
    <source>
        <strain evidence="7">JCM 19231</strain>
    </source>
</reference>
<evidence type="ECO:0000256" key="3">
    <source>
        <dbReference type="ARBA" id="ARBA00023163"/>
    </source>
</evidence>
<dbReference type="EMBL" id="BBRZ01000097">
    <property type="protein sequence ID" value="GAM58656.1"/>
    <property type="molecule type" value="Genomic_DNA"/>
</dbReference>
<dbReference type="PROSITE" id="PS51077">
    <property type="entry name" value="HTH_ICLR"/>
    <property type="match status" value="1"/>
</dbReference>
<dbReference type="GO" id="GO:0045892">
    <property type="term" value="P:negative regulation of DNA-templated transcription"/>
    <property type="evidence" value="ECO:0007669"/>
    <property type="project" value="TreeGrafter"/>
</dbReference>
<keyword evidence="1" id="KW-0805">Transcription regulation</keyword>
<feature type="domain" description="HTH iclR-type" evidence="4">
    <location>
        <begin position="8"/>
        <end position="68"/>
    </location>
</feature>
<dbReference type="InterPro" id="IPR014757">
    <property type="entry name" value="Tscrpt_reg_IclR_C"/>
</dbReference>
<keyword evidence="7" id="KW-1185">Reference proteome</keyword>
<keyword evidence="3" id="KW-0804">Transcription</keyword>
<dbReference type="Gene3D" id="1.10.10.10">
    <property type="entry name" value="Winged helix-like DNA-binding domain superfamily/Winged helix DNA-binding domain"/>
    <property type="match status" value="1"/>
</dbReference>
<gene>
    <name evidence="6" type="ORF">JCM19231_1559</name>
</gene>
<dbReference type="Proteomes" id="UP000031671">
    <property type="component" value="Unassembled WGS sequence"/>
</dbReference>
<evidence type="ECO:0000256" key="2">
    <source>
        <dbReference type="ARBA" id="ARBA00023125"/>
    </source>
</evidence>
<dbReference type="InterPro" id="IPR050707">
    <property type="entry name" value="HTH_MetabolicPath_Reg"/>
</dbReference>
<dbReference type="Pfam" id="PF09339">
    <property type="entry name" value="HTH_IclR"/>
    <property type="match status" value="1"/>
</dbReference>
<accession>A0A0B8NXF8</accession>
<dbReference type="AlphaFoldDB" id="A0A0B8NXF8"/>
<dbReference type="SUPFAM" id="SSF55781">
    <property type="entry name" value="GAF domain-like"/>
    <property type="match status" value="1"/>
</dbReference>
<dbReference type="InterPro" id="IPR005471">
    <property type="entry name" value="Tscrpt_reg_IclR_N"/>
</dbReference>
<dbReference type="PROSITE" id="PS51078">
    <property type="entry name" value="ICLR_ED"/>
    <property type="match status" value="1"/>
</dbReference>
<organism evidence="6 7">
    <name type="scientific">Vibrio ishigakensis</name>
    <dbReference type="NCBI Taxonomy" id="1481914"/>
    <lineage>
        <taxon>Bacteria</taxon>
        <taxon>Pseudomonadati</taxon>
        <taxon>Pseudomonadota</taxon>
        <taxon>Gammaproteobacteria</taxon>
        <taxon>Vibrionales</taxon>
        <taxon>Vibrionaceae</taxon>
        <taxon>Vibrio</taxon>
    </lineage>
</organism>
<dbReference type="InterPro" id="IPR036388">
    <property type="entry name" value="WH-like_DNA-bd_sf"/>
</dbReference>
<dbReference type="Gene3D" id="3.30.450.40">
    <property type="match status" value="1"/>
</dbReference>
<feature type="domain" description="IclR-ED" evidence="5">
    <location>
        <begin position="69"/>
        <end position="232"/>
    </location>
</feature>
<dbReference type="InterPro" id="IPR029016">
    <property type="entry name" value="GAF-like_dom_sf"/>
</dbReference>
<evidence type="ECO:0000259" key="4">
    <source>
        <dbReference type="PROSITE" id="PS51077"/>
    </source>
</evidence>
<dbReference type="PANTHER" id="PTHR30136:SF35">
    <property type="entry name" value="HTH-TYPE TRANSCRIPTIONAL REGULATOR RV1719"/>
    <property type="match status" value="1"/>
</dbReference>
<reference evidence="6 7" key="1">
    <citation type="submission" date="2015-01" db="EMBL/GenBank/DDBJ databases">
        <title>Vibrio sp. C1 JCM 19231 whole genome shotgun sequence.</title>
        <authorList>
            <person name="Sawabe T."/>
            <person name="Meirelles P."/>
            <person name="Feng G."/>
            <person name="Sayaka M."/>
            <person name="Hattori M."/>
            <person name="Ohkuma M."/>
        </authorList>
    </citation>
    <scope>NUCLEOTIDE SEQUENCE [LARGE SCALE GENOMIC DNA]</scope>
    <source>
        <strain evidence="7">JCM 19231</strain>
    </source>
</reference>
<keyword evidence="2" id="KW-0238">DNA-binding</keyword>
<evidence type="ECO:0000259" key="5">
    <source>
        <dbReference type="PROSITE" id="PS51078"/>
    </source>
</evidence>
<dbReference type="Pfam" id="PF01614">
    <property type="entry name" value="IclR_C"/>
    <property type="match status" value="1"/>
</dbReference>
<dbReference type="GO" id="GO:0003677">
    <property type="term" value="F:DNA binding"/>
    <property type="evidence" value="ECO:0007669"/>
    <property type="project" value="UniProtKB-KW"/>
</dbReference>
<dbReference type="PANTHER" id="PTHR30136">
    <property type="entry name" value="HELIX-TURN-HELIX TRANSCRIPTIONAL REGULATOR, ICLR FAMILY"/>
    <property type="match status" value="1"/>
</dbReference>
<dbReference type="InterPro" id="IPR036390">
    <property type="entry name" value="WH_DNA-bd_sf"/>
</dbReference>
<sequence length="232" mass="25823">MAKEPKRIQSIERGFSILEVLSLAEKPMSLQAISDAVEISKTTVHGILATLSALGYVSRVEQGYALGLRLRELSKPLEQNDESIRLHFSALLKQMAQLTDNTAYLAVQSGAQEYLYIDAIERDNPLTIRSPRGNRERLATSAIGKVFLAFDDGLRRALRLRDELSAPLEQELNQVFEQGYALDLEEAEPNLNCLAIPLYLDGRLVAVAGVSGNSEELNKKRLIHFAGVFQKR</sequence>
<name>A0A0B8NXF8_9VIBR</name>
<protein>
    <submittedName>
        <fullName evidence="6">Transcriptional regulator, iclR family</fullName>
    </submittedName>
</protein>
<proteinExistence type="predicted"/>
<dbReference type="SUPFAM" id="SSF46785">
    <property type="entry name" value="Winged helix' DNA-binding domain"/>
    <property type="match status" value="1"/>
</dbReference>
<evidence type="ECO:0000313" key="6">
    <source>
        <dbReference type="EMBL" id="GAM58656.1"/>
    </source>
</evidence>
<evidence type="ECO:0000313" key="7">
    <source>
        <dbReference type="Proteomes" id="UP000031671"/>
    </source>
</evidence>
<comment type="caution">
    <text evidence="6">The sequence shown here is derived from an EMBL/GenBank/DDBJ whole genome shotgun (WGS) entry which is preliminary data.</text>
</comment>
<dbReference type="RefSeq" id="WP_261836607.1">
    <property type="nucleotide sequence ID" value="NZ_AP024882.1"/>
</dbReference>
<dbReference type="SMART" id="SM00346">
    <property type="entry name" value="HTH_ICLR"/>
    <property type="match status" value="1"/>
</dbReference>
<dbReference type="GO" id="GO:0003700">
    <property type="term" value="F:DNA-binding transcription factor activity"/>
    <property type="evidence" value="ECO:0007669"/>
    <property type="project" value="TreeGrafter"/>
</dbReference>
<evidence type="ECO:0000256" key="1">
    <source>
        <dbReference type="ARBA" id="ARBA00023015"/>
    </source>
</evidence>